<organism evidence="5 6">
    <name type="scientific">Carnobacterium antarcticum</name>
    <dbReference type="NCBI Taxonomy" id="2126436"/>
    <lineage>
        <taxon>Bacteria</taxon>
        <taxon>Bacillati</taxon>
        <taxon>Bacillota</taxon>
        <taxon>Bacilli</taxon>
        <taxon>Lactobacillales</taxon>
        <taxon>Carnobacteriaceae</taxon>
        <taxon>Carnobacterium</taxon>
    </lineage>
</organism>
<comment type="similarity">
    <text evidence="1">Belongs to the prephenate/arogenate dehydrogenase family.</text>
</comment>
<dbReference type="Proteomes" id="UP001597285">
    <property type="component" value="Unassembled WGS sequence"/>
</dbReference>
<comment type="pathway">
    <text evidence="3">Amino-acid biosynthesis.</text>
</comment>
<evidence type="ECO:0000313" key="6">
    <source>
        <dbReference type="Proteomes" id="UP001597285"/>
    </source>
</evidence>
<comment type="caution">
    <text evidence="5">The sequence shown here is derived from an EMBL/GenBank/DDBJ whole genome shotgun (WGS) entry which is preliminary data.</text>
</comment>
<dbReference type="SUPFAM" id="SSF51735">
    <property type="entry name" value="NAD(P)-binding Rossmann-fold domains"/>
    <property type="match status" value="1"/>
</dbReference>
<accession>A0ABW4NQZ9</accession>
<evidence type="ECO:0000313" key="5">
    <source>
        <dbReference type="EMBL" id="MFD1799312.1"/>
    </source>
</evidence>
<keyword evidence="2" id="KW-0560">Oxidoreductase</keyword>
<dbReference type="InterPro" id="IPR008927">
    <property type="entry name" value="6-PGluconate_DH-like_C_sf"/>
</dbReference>
<keyword evidence="6" id="KW-1185">Reference proteome</keyword>
<dbReference type="InterPro" id="IPR003099">
    <property type="entry name" value="Prephen_DH"/>
</dbReference>
<name>A0ABW4NQZ9_9LACT</name>
<dbReference type="Gene3D" id="3.40.50.720">
    <property type="entry name" value="NAD(P)-binding Rossmann-like Domain"/>
    <property type="match status" value="1"/>
</dbReference>
<dbReference type="InterPro" id="IPR046826">
    <property type="entry name" value="PDH_N"/>
</dbReference>
<evidence type="ECO:0000256" key="2">
    <source>
        <dbReference type="ARBA" id="ARBA00023002"/>
    </source>
</evidence>
<evidence type="ECO:0000256" key="1">
    <source>
        <dbReference type="ARBA" id="ARBA00007964"/>
    </source>
</evidence>
<gene>
    <name evidence="5" type="ORF">ACFSBK_05550</name>
</gene>
<evidence type="ECO:0000259" key="4">
    <source>
        <dbReference type="PROSITE" id="PS51176"/>
    </source>
</evidence>
<dbReference type="InterPro" id="IPR050812">
    <property type="entry name" value="Preph/Arog_dehydrog"/>
</dbReference>
<proteinExistence type="inferred from homology"/>
<dbReference type="PANTHER" id="PTHR21363:SF0">
    <property type="entry name" value="PREPHENATE DEHYDROGENASE [NADP(+)]"/>
    <property type="match status" value="1"/>
</dbReference>
<evidence type="ECO:0000256" key="3">
    <source>
        <dbReference type="ARBA" id="ARBA00029440"/>
    </source>
</evidence>
<dbReference type="Pfam" id="PF20463">
    <property type="entry name" value="PDH_C"/>
    <property type="match status" value="1"/>
</dbReference>
<dbReference type="InterPro" id="IPR036291">
    <property type="entry name" value="NAD(P)-bd_dom_sf"/>
</dbReference>
<reference evidence="6" key="1">
    <citation type="journal article" date="2019" name="Int. J. Syst. Evol. Microbiol.">
        <title>The Global Catalogue of Microorganisms (GCM) 10K type strain sequencing project: providing services to taxonomists for standard genome sequencing and annotation.</title>
        <authorList>
            <consortium name="The Broad Institute Genomics Platform"/>
            <consortium name="The Broad Institute Genome Sequencing Center for Infectious Disease"/>
            <person name="Wu L."/>
            <person name="Ma J."/>
        </authorList>
    </citation>
    <scope>NUCLEOTIDE SEQUENCE [LARGE SCALE GENOMIC DNA]</scope>
    <source>
        <strain evidence="6">KCTC 42143</strain>
    </source>
</reference>
<feature type="domain" description="Prephenate/arogenate dehydrogenase" evidence="4">
    <location>
        <begin position="1"/>
        <end position="276"/>
    </location>
</feature>
<dbReference type="SUPFAM" id="SSF48179">
    <property type="entry name" value="6-phosphogluconate dehydrogenase C-terminal domain-like"/>
    <property type="match status" value="1"/>
</dbReference>
<dbReference type="Gene3D" id="1.10.3660.10">
    <property type="entry name" value="6-phosphogluconate dehydrogenase C-terminal like domain"/>
    <property type="match status" value="1"/>
</dbReference>
<dbReference type="Pfam" id="PF02153">
    <property type="entry name" value="PDH_N"/>
    <property type="match status" value="1"/>
</dbReference>
<dbReference type="PROSITE" id="PS51176">
    <property type="entry name" value="PDH_ADH"/>
    <property type="match status" value="1"/>
</dbReference>
<dbReference type="RefSeq" id="WP_058918482.1">
    <property type="nucleotide sequence ID" value="NZ_JBHSQC010000025.1"/>
</dbReference>
<dbReference type="InterPro" id="IPR046825">
    <property type="entry name" value="PDH_C"/>
</dbReference>
<dbReference type="EMBL" id="JBHUFF010000013">
    <property type="protein sequence ID" value="MFD1799312.1"/>
    <property type="molecule type" value="Genomic_DNA"/>
</dbReference>
<dbReference type="PANTHER" id="PTHR21363">
    <property type="entry name" value="PREPHENATE DEHYDROGENASE"/>
    <property type="match status" value="1"/>
</dbReference>
<sequence>MTIVLVGLGVIGGSFGLALKEAGYTSVYGIDTNETTLKKAKKLGIIQEGFTDGEEILPQADLIIFSLYPTLIAQFIQSHPKKFKPNAILTDVTGIKQGIIKEISPLLPDSVDFIFGHPMAGREKRGIDFANQAVFKDANYLLTPTVKNQEKNLVFLEQLVKELGFKKVTRITPHEHDQLIGFTSQLPHAIAVALVNSDINEKTGDFVGDSYRELTRIANINEELWSELFIGNKSNLLEAIDLFETELTKIKVAVAENDTKTLKRLFIHSTERRSQL</sequence>
<protein>
    <submittedName>
        <fullName evidence="5">Prephenate dehydrogenase</fullName>
    </submittedName>
</protein>